<name>A0ABW1KBN8_9ACTN</name>
<keyword evidence="8" id="KW-1185">Reference proteome</keyword>
<comment type="subcellular location">
    <subcellularLocation>
        <location evidence="1">Cell membrane</location>
        <topology evidence="1">Multi-pass membrane protein</topology>
    </subcellularLocation>
</comment>
<evidence type="ECO:0000256" key="2">
    <source>
        <dbReference type="ARBA" id="ARBA00022475"/>
    </source>
</evidence>
<feature type="transmembrane region" description="Helical" evidence="6">
    <location>
        <begin position="115"/>
        <end position="136"/>
    </location>
</feature>
<dbReference type="PIRSF" id="PIRSF006324">
    <property type="entry name" value="LeuE"/>
    <property type="match status" value="1"/>
</dbReference>
<dbReference type="Proteomes" id="UP001596203">
    <property type="component" value="Unassembled WGS sequence"/>
</dbReference>
<dbReference type="RefSeq" id="WP_377423446.1">
    <property type="nucleotide sequence ID" value="NZ_JBHSPR010000013.1"/>
</dbReference>
<proteinExistence type="predicted"/>
<organism evidence="7 8">
    <name type="scientific">Plantactinospora solaniradicis</name>
    <dbReference type="NCBI Taxonomy" id="1723736"/>
    <lineage>
        <taxon>Bacteria</taxon>
        <taxon>Bacillati</taxon>
        <taxon>Actinomycetota</taxon>
        <taxon>Actinomycetes</taxon>
        <taxon>Micromonosporales</taxon>
        <taxon>Micromonosporaceae</taxon>
        <taxon>Plantactinospora</taxon>
    </lineage>
</organism>
<feature type="transmembrane region" description="Helical" evidence="6">
    <location>
        <begin position="6"/>
        <end position="28"/>
    </location>
</feature>
<evidence type="ECO:0000256" key="1">
    <source>
        <dbReference type="ARBA" id="ARBA00004651"/>
    </source>
</evidence>
<sequence length="213" mass="22455">MDIEVVVAFVLAVFLLSIAPGPDMMFIIANSLTGGPRAGLVAAVGMSTGLAVHTFAAAFGLSALLRLAPWILDGVRVAGAVFLIYLAVDALRAGRQRQAETPELRQPAARSIRKVYLMATLTNIANPKVVLFYLAFIPQFLSTGTGSWPVATQLLALGGLFVVVGLLVDGSVGVLSGRLAQQVLHRPAVRRRLDQVAAVVFGALAVRLIADSR</sequence>
<keyword evidence="2" id="KW-1003">Cell membrane</keyword>
<evidence type="ECO:0000256" key="5">
    <source>
        <dbReference type="ARBA" id="ARBA00023136"/>
    </source>
</evidence>
<keyword evidence="5 6" id="KW-0472">Membrane</keyword>
<evidence type="ECO:0000313" key="8">
    <source>
        <dbReference type="Proteomes" id="UP001596203"/>
    </source>
</evidence>
<dbReference type="Pfam" id="PF01810">
    <property type="entry name" value="LysE"/>
    <property type="match status" value="1"/>
</dbReference>
<protein>
    <submittedName>
        <fullName evidence="7">LysE family translocator</fullName>
    </submittedName>
</protein>
<comment type="caution">
    <text evidence="7">The sequence shown here is derived from an EMBL/GenBank/DDBJ whole genome shotgun (WGS) entry which is preliminary data.</text>
</comment>
<dbReference type="InterPro" id="IPR001123">
    <property type="entry name" value="LeuE-type"/>
</dbReference>
<evidence type="ECO:0000256" key="4">
    <source>
        <dbReference type="ARBA" id="ARBA00022989"/>
    </source>
</evidence>
<evidence type="ECO:0000313" key="7">
    <source>
        <dbReference type="EMBL" id="MFC6018244.1"/>
    </source>
</evidence>
<keyword evidence="3 6" id="KW-0812">Transmembrane</keyword>
<accession>A0ABW1KBN8</accession>
<dbReference type="PANTHER" id="PTHR30086:SF20">
    <property type="entry name" value="ARGININE EXPORTER PROTEIN ARGO-RELATED"/>
    <property type="match status" value="1"/>
</dbReference>
<evidence type="ECO:0000256" key="3">
    <source>
        <dbReference type="ARBA" id="ARBA00022692"/>
    </source>
</evidence>
<gene>
    <name evidence="7" type="ORF">ACFP2T_18795</name>
</gene>
<dbReference type="PANTHER" id="PTHR30086">
    <property type="entry name" value="ARGININE EXPORTER PROTEIN ARGO"/>
    <property type="match status" value="1"/>
</dbReference>
<feature type="transmembrane region" description="Helical" evidence="6">
    <location>
        <begin position="40"/>
        <end position="61"/>
    </location>
</feature>
<feature type="transmembrane region" description="Helical" evidence="6">
    <location>
        <begin position="67"/>
        <end position="88"/>
    </location>
</feature>
<keyword evidence="4 6" id="KW-1133">Transmembrane helix</keyword>
<reference evidence="8" key="1">
    <citation type="journal article" date="2019" name="Int. J. Syst. Evol. Microbiol.">
        <title>The Global Catalogue of Microorganisms (GCM) 10K type strain sequencing project: providing services to taxonomists for standard genome sequencing and annotation.</title>
        <authorList>
            <consortium name="The Broad Institute Genomics Platform"/>
            <consortium name="The Broad Institute Genome Sequencing Center for Infectious Disease"/>
            <person name="Wu L."/>
            <person name="Ma J."/>
        </authorList>
    </citation>
    <scope>NUCLEOTIDE SEQUENCE [LARGE SCALE GENOMIC DNA]</scope>
    <source>
        <strain evidence="8">ZS-35-S2</strain>
    </source>
</reference>
<dbReference type="EMBL" id="JBHSPR010000013">
    <property type="protein sequence ID" value="MFC6018244.1"/>
    <property type="molecule type" value="Genomic_DNA"/>
</dbReference>
<feature type="transmembrane region" description="Helical" evidence="6">
    <location>
        <begin position="156"/>
        <end position="180"/>
    </location>
</feature>
<evidence type="ECO:0000256" key="6">
    <source>
        <dbReference type="SAM" id="Phobius"/>
    </source>
</evidence>